<organism evidence="1 2">
    <name type="scientific">Streptomyces boluensis</name>
    <dbReference type="NCBI Taxonomy" id="1775135"/>
    <lineage>
        <taxon>Bacteria</taxon>
        <taxon>Bacillati</taxon>
        <taxon>Actinomycetota</taxon>
        <taxon>Actinomycetes</taxon>
        <taxon>Kitasatosporales</taxon>
        <taxon>Streptomycetaceae</taxon>
        <taxon>Streptomyces</taxon>
    </lineage>
</organism>
<proteinExistence type="predicted"/>
<dbReference type="OrthoDB" id="3475539at2"/>
<comment type="caution">
    <text evidence="1">The sequence shown here is derived from an EMBL/GenBank/DDBJ whole genome shotgun (WGS) entry which is preliminary data.</text>
</comment>
<accession>A0A964XJZ7</accession>
<dbReference type="InterPro" id="IPR045732">
    <property type="entry name" value="DUF6086"/>
</dbReference>
<dbReference type="AlphaFoldDB" id="A0A964XJZ7"/>
<gene>
    <name evidence="1" type="ORF">GUY60_03855</name>
</gene>
<dbReference type="RefSeq" id="WP_161693735.1">
    <property type="nucleotide sequence ID" value="NZ_JAAAHS010000015.1"/>
</dbReference>
<dbReference type="Pfam" id="PF19564">
    <property type="entry name" value="DUF6086"/>
    <property type="match status" value="1"/>
</dbReference>
<keyword evidence="2" id="KW-1185">Reference proteome</keyword>
<protein>
    <submittedName>
        <fullName evidence="1">Uncharacterized protein</fullName>
    </submittedName>
</protein>
<dbReference type="Proteomes" id="UP000598297">
    <property type="component" value="Unassembled WGS sequence"/>
</dbReference>
<sequence>MSQYFECDGVTLWNPSNGVAGLFLRQVALYEVELGSASGIGPMEDDEATVDPLALRAFATALLARYGRTRHPVLMALSDGFVATALVLADRAGAAPAAEAFDAAGAARAAVLRERAQELGRAMHG</sequence>
<name>A0A964XJZ7_9ACTN</name>
<evidence type="ECO:0000313" key="1">
    <source>
        <dbReference type="EMBL" id="NBE50571.1"/>
    </source>
</evidence>
<evidence type="ECO:0000313" key="2">
    <source>
        <dbReference type="Proteomes" id="UP000598297"/>
    </source>
</evidence>
<reference evidence="1" key="1">
    <citation type="submission" date="2020-01" db="EMBL/GenBank/DDBJ databases">
        <title>Whole-genome analyses of novel actinobacteria.</title>
        <authorList>
            <person name="Sahin N."/>
        </authorList>
    </citation>
    <scope>NUCLEOTIDE SEQUENCE</scope>
    <source>
        <strain evidence="1">YC537</strain>
    </source>
</reference>
<dbReference type="EMBL" id="JAAAHS010000015">
    <property type="protein sequence ID" value="NBE50571.1"/>
    <property type="molecule type" value="Genomic_DNA"/>
</dbReference>